<dbReference type="Proteomes" id="UP000537718">
    <property type="component" value="Unassembled WGS sequence"/>
</dbReference>
<dbReference type="Pfam" id="PF09346">
    <property type="entry name" value="SMI1_KNR4"/>
    <property type="match status" value="1"/>
</dbReference>
<protein>
    <recommendedName>
        <fullName evidence="1">Knr4/Smi1-like domain-containing protein</fullName>
    </recommendedName>
</protein>
<feature type="domain" description="Knr4/Smi1-like" evidence="1">
    <location>
        <begin position="37"/>
        <end position="214"/>
    </location>
</feature>
<evidence type="ECO:0000313" key="3">
    <source>
        <dbReference type="Proteomes" id="UP000537718"/>
    </source>
</evidence>
<gene>
    <name evidence="2" type="ORF">HDE69_002227</name>
</gene>
<organism evidence="2 3">
    <name type="scientific">Pedobacter cryoconitis</name>
    <dbReference type="NCBI Taxonomy" id="188932"/>
    <lineage>
        <taxon>Bacteria</taxon>
        <taxon>Pseudomonadati</taxon>
        <taxon>Bacteroidota</taxon>
        <taxon>Sphingobacteriia</taxon>
        <taxon>Sphingobacteriales</taxon>
        <taxon>Sphingobacteriaceae</taxon>
        <taxon>Pedobacter</taxon>
    </lineage>
</organism>
<accession>A0A7W9DJW3</accession>
<comment type="caution">
    <text evidence="2">The sequence shown here is derived from an EMBL/GenBank/DDBJ whole genome shotgun (WGS) entry which is preliminary data.</text>
</comment>
<dbReference type="RefSeq" id="WP_183867148.1">
    <property type="nucleotide sequence ID" value="NZ_JACHCF010000004.1"/>
</dbReference>
<evidence type="ECO:0000313" key="2">
    <source>
        <dbReference type="EMBL" id="MBB5621174.1"/>
    </source>
</evidence>
<dbReference type="Gene3D" id="3.40.1580.10">
    <property type="entry name" value="SMI1/KNR4-like"/>
    <property type="match status" value="1"/>
</dbReference>
<proteinExistence type="predicted"/>
<dbReference type="EMBL" id="JACHCF010000004">
    <property type="protein sequence ID" value="MBB5621174.1"/>
    <property type="molecule type" value="Genomic_DNA"/>
</dbReference>
<dbReference type="InterPro" id="IPR018958">
    <property type="entry name" value="Knr4/Smi1-like_dom"/>
</dbReference>
<reference evidence="2 3" key="1">
    <citation type="submission" date="2020-08" db="EMBL/GenBank/DDBJ databases">
        <title>Genomic Encyclopedia of Type Strains, Phase IV (KMG-V): Genome sequencing to study the core and pangenomes of soil and plant-associated prokaryotes.</title>
        <authorList>
            <person name="Whitman W."/>
        </authorList>
    </citation>
    <scope>NUCLEOTIDE SEQUENCE [LARGE SCALE GENOMIC DNA]</scope>
    <source>
        <strain evidence="2 3">MP7CTX6</strain>
    </source>
</reference>
<evidence type="ECO:0000259" key="1">
    <source>
        <dbReference type="SMART" id="SM00860"/>
    </source>
</evidence>
<name>A0A7W9DJW3_9SPHI</name>
<dbReference type="AlphaFoldDB" id="A0A7W9DJW3"/>
<dbReference type="InterPro" id="IPR037883">
    <property type="entry name" value="Knr4/Smi1-like_sf"/>
</dbReference>
<dbReference type="SUPFAM" id="SSF160631">
    <property type="entry name" value="SMI1/KNR4-like"/>
    <property type="match status" value="1"/>
</dbReference>
<sequence length="221" mass="25365">MDEQIERIKGKLIQLKEFDSEFKQFGAENHKYVLNPPLTLDRIKQFEDEYQVSLPKEYIAFLTTLGDGGAGPFHGLNTLIDSRIMYFDNSEKAQHSYFELSKPFPYTDSWNVEKELAALDEKIEQAYEDGNEELEEQLLTKKSALINLPQNDYGRLNISDYGCGITISLIVNGEEKGNIWTDDRVNDGGIYPSVELENTGKISFLSWYELWLDNTIKESAI</sequence>
<dbReference type="SMART" id="SM00860">
    <property type="entry name" value="SMI1_KNR4"/>
    <property type="match status" value="1"/>
</dbReference>